<comment type="subcellular location">
    <subcellularLocation>
        <location evidence="1">Endoplasmic reticulum membrane</location>
        <topology evidence="1">Single-pass type I membrane protein</topology>
    </subcellularLocation>
</comment>
<dbReference type="Proteomes" id="UP000242188">
    <property type="component" value="Unassembled WGS sequence"/>
</dbReference>
<keyword evidence="9 15" id="KW-1133">Transmembrane helix</keyword>
<evidence type="ECO:0000256" key="8">
    <source>
        <dbReference type="ARBA" id="ARBA00022837"/>
    </source>
</evidence>
<evidence type="ECO:0000313" key="17">
    <source>
        <dbReference type="EMBL" id="OWF46265.1"/>
    </source>
</evidence>
<dbReference type="InterPro" id="IPR013320">
    <property type="entry name" value="ConA-like_dom_sf"/>
</dbReference>
<comment type="similarity">
    <text evidence="2 15">Belongs to the calreticulin family.</text>
</comment>
<dbReference type="PRINTS" id="PR00626">
    <property type="entry name" value="CALRETICULIN"/>
</dbReference>
<feature type="compositionally biased region" description="Acidic residues" evidence="16">
    <location>
        <begin position="516"/>
        <end position="537"/>
    </location>
</feature>
<sequence length="597" mass="67789">MKSVFLLIGLLALVSIPRYHCESLDEGDDDNNDVSIEEEEEEDNVEKIPYKPPTLEGNVYLAEPFNSKDDLKTRWTVSQAKKDDTDENIAKYDGRWSVEEPKDNAMEGDLALLLKTKAKHHAISSKLEKTYVFSGKPFIVQYEVKFQNGIDCGGAYVKLLSENKRMDLKMFQDKTPYTIMFGPDKCGMEHKLHFIFRHKNLVTGEFEEKHAKKPTANIDKHFTDKKTHMYTLVVNPDNTFEMMVDNILVNEGSLLDDVSPPVNPPKEIDDPNDKKPSDWDDREKIQDPEASKPEDWDEAEPEKIVDEDAAMPSGWLEEETELIPDPEAEKPSDWDDDMDGDWEAPLINNPLCQNAPGCGKWEKPSVKNPKYKGKWSAPIIDNPGYQGVWKPKRIDNPSYFEDLEPYKMTSIGAVGLELWSMNDDIVFDNFLITDDKSVAEQWAAQTWEIKSAQEKAKSSGRSVVDAVLDATKDRPWLWAVILIVVVLPIVLIIAYCCMSKSEPEKIQGHKKKTDEASPDEAEEKAEEEGEKEEEGEDVGPGGDNPTVTKKSKADLEADETNDADEEDEEETEEAEDKSKNVDSPRRSSPRKRKPRKD</sequence>
<dbReference type="Gene3D" id="2.10.250.10">
    <property type="entry name" value="Calreticulin/calnexin, P domain"/>
    <property type="match status" value="1"/>
</dbReference>
<dbReference type="InterPro" id="IPR001580">
    <property type="entry name" value="Calret/calnex"/>
</dbReference>
<dbReference type="EMBL" id="NEDP02004225">
    <property type="protein sequence ID" value="OWF46265.1"/>
    <property type="molecule type" value="Genomic_DNA"/>
</dbReference>
<feature type="transmembrane region" description="Helical" evidence="15">
    <location>
        <begin position="476"/>
        <end position="497"/>
    </location>
</feature>
<name>A0A210QC09_MIZYE</name>
<keyword evidence="7 15" id="KW-0256">Endoplasmic reticulum</keyword>
<keyword evidence="6" id="KW-0677">Repeat</keyword>
<accession>A0A210QC09</accession>
<dbReference type="GO" id="GO:0036503">
    <property type="term" value="P:ERAD pathway"/>
    <property type="evidence" value="ECO:0007669"/>
    <property type="project" value="TreeGrafter"/>
</dbReference>
<comment type="caution">
    <text evidence="17">The sequence shown here is derived from an EMBL/GenBank/DDBJ whole genome shotgun (WGS) entry which is preliminary data.</text>
</comment>
<keyword evidence="4 15" id="KW-0812">Transmembrane</keyword>
<evidence type="ECO:0000256" key="12">
    <source>
        <dbReference type="ARBA" id="ARBA00023157"/>
    </source>
</evidence>
<dbReference type="InterPro" id="IPR009033">
    <property type="entry name" value="Calreticulin/calnexin_P_dom_sf"/>
</dbReference>
<feature type="disulfide bond" evidence="14">
    <location>
        <begin position="152"/>
        <end position="186"/>
    </location>
</feature>
<feature type="compositionally biased region" description="Basic and acidic residues" evidence="16">
    <location>
        <begin position="576"/>
        <end position="585"/>
    </location>
</feature>
<evidence type="ECO:0000256" key="4">
    <source>
        <dbReference type="ARBA" id="ARBA00022692"/>
    </source>
</evidence>
<dbReference type="SUPFAM" id="SSF49899">
    <property type="entry name" value="Concanavalin A-like lectins/glucanases"/>
    <property type="match status" value="1"/>
</dbReference>
<evidence type="ECO:0000256" key="3">
    <source>
        <dbReference type="ARBA" id="ARBA00022553"/>
    </source>
</evidence>
<dbReference type="PANTHER" id="PTHR11073:SF1">
    <property type="entry name" value="CALNEXIN 14D-RELATED"/>
    <property type="match status" value="1"/>
</dbReference>
<organism evidence="17 18">
    <name type="scientific">Mizuhopecten yessoensis</name>
    <name type="common">Japanese scallop</name>
    <name type="synonym">Patinopecten yessoensis</name>
    <dbReference type="NCBI Taxonomy" id="6573"/>
    <lineage>
        <taxon>Eukaryota</taxon>
        <taxon>Metazoa</taxon>
        <taxon>Spiralia</taxon>
        <taxon>Lophotrochozoa</taxon>
        <taxon>Mollusca</taxon>
        <taxon>Bivalvia</taxon>
        <taxon>Autobranchia</taxon>
        <taxon>Pteriomorphia</taxon>
        <taxon>Pectinida</taxon>
        <taxon>Pectinoidea</taxon>
        <taxon>Pectinidae</taxon>
        <taxon>Mizuhopecten</taxon>
    </lineage>
</organism>
<keyword evidence="11 15" id="KW-0472">Membrane</keyword>
<feature type="signal peptide" evidence="15">
    <location>
        <begin position="1"/>
        <end position="21"/>
    </location>
</feature>
<evidence type="ECO:0000256" key="10">
    <source>
        <dbReference type="ARBA" id="ARBA00022990"/>
    </source>
</evidence>
<dbReference type="InterPro" id="IPR018124">
    <property type="entry name" value="Calret/calnex_CS"/>
</dbReference>
<dbReference type="GO" id="GO:0005789">
    <property type="term" value="C:endoplasmic reticulum membrane"/>
    <property type="evidence" value="ECO:0007669"/>
    <property type="project" value="UniProtKB-SubCell"/>
</dbReference>
<dbReference type="Pfam" id="PF00262">
    <property type="entry name" value="Calreticulin"/>
    <property type="match status" value="1"/>
</dbReference>
<feature type="region of interest" description="Disordered" evidence="16">
    <location>
        <begin position="504"/>
        <end position="597"/>
    </location>
</feature>
<dbReference type="FunFam" id="2.10.250.10:FF:000001">
    <property type="entry name" value="Calnexin homolog"/>
    <property type="match status" value="1"/>
</dbReference>
<dbReference type="SUPFAM" id="SSF63887">
    <property type="entry name" value="P-domain of calnexin/calreticulin"/>
    <property type="match status" value="1"/>
</dbReference>
<evidence type="ECO:0000256" key="16">
    <source>
        <dbReference type="SAM" id="MobiDB-lite"/>
    </source>
</evidence>
<feature type="compositionally biased region" description="Basic residues" evidence="16">
    <location>
        <begin position="587"/>
        <end position="597"/>
    </location>
</feature>
<evidence type="ECO:0000256" key="6">
    <source>
        <dbReference type="ARBA" id="ARBA00022737"/>
    </source>
</evidence>
<dbReference type="GO" id="GO:0051082">
    <property type="term" value="F:unfolded protein binding"/>
    <property type="evidence" value="ECO:0007669"/>
    <property type="project" value="InterPro"/>
</dbReference>
<feature type="compositionally biased region" description="Acidic residues" evidence="16">
    <location>
        <begin position="556"/>
        <end position="575"/>
    </location>
</feature>
<proteinExistence type="inferred from homology"/>
<feature type="chain" id="PRO_5011828770" evidence="15">
    <location>
        <begin position="22"/>
        <end position="597"/>
    </location>
</feature>
<keyword evidence="3" id="KW-0597">Phosphoprotein</keyword>
<dbReference type="PROSITE" id="PS00803">
    <property type="entry name" value="CALRETICULIN_1"/>
    <property type="match status" value="1"/>
</dbReference>
<evidence type="ECO:0000256" key="13">
    <source>
        <dbReference type="ARBA" id="ARBA00023186"/>
    </source>
</evidence>
<evidence type="ECO:0000256" key="11">
    <source>
        <dbReference type="ARBA" id="ARBA00023136"/>
    </source>
</evidence>
<evidence type="ECO:0000256" key="2">
    <source>
        <dbReference type="ARBA" id="ARBA00010983"/>
    </source>
</evidence>
<evidence type="ECO:0000313" key="18">
    <source>
        <dbReference type="Proteomes" id="UP000242188"/>
    </source>
</evidence>
<gene>
    <name evidence="17" type="ORF">KP79_PYT13005</name>
</gene>
<dbReference type="FunFam" id="2.60.120.200:FF:000430">
    <property type="entry name" value="Si:ch211-274f20.2"/>
    <property type="match status" value="1"/>
</dbReference>
<feature type="compositionally biased region" description="Acidic residues" evidence="16">
    <location>
        <begin position="24"/>
        <end position="44"/>
    </location>
</feature>
<reference evidence="17 18" key="1">
    <citation type="journal article" date="2017" name="Nat. Ecol. Evol.">
        <title>Scallop genome provides insights into evolution of bilaterian karyotype and development.</title>
        <authorList>
            <person name="Wang S."/>
            <person name="Zhang J."/>
            <person name="Jiao W."/>
            <person name="Li J."/>
            <person name="Xun X."/>
            <person name="Sun Y."/>
            <person name="Guo X."/>
            <person name="Huan P."/>
            <person name="Dong B."/>
            <person name="Zhang L."/>
            <person name="Hu X."/>
            <person name="Sun X."/>
            <person name="Wang J."/>
            <person name="Zhao C."/>
            <person name="Wang Y."/>
            <person name="Wang D."/>
            <person name="Huang X."/>
            <person name="Wang R."/>
            <person name="Lv J."/>
            <person name="Li Y."/>
            <person name="Zhang Z."/>
            <person name="Liu B."/>
            <person name="Lu W."/>
            <person name="Hui Y."/>
            <person name="Liang J."/>
            <person name="Zhou Z."/>
            <person name="Hou R."/>
            <person name="Li X."/>
            <person name="Liu Y."/>
            <person name="Li H."/>
            <person name="Ning X."/>
            <person name="Lin Y."/>
            <person name="Zhao L."/>
            <person name="Xing Q."/>
            <person name="Dou J."/>
            <person name="Li Y."/>
            <person name="Mao J."/>
            <person name="Guo H."/>
            <person name="Dou H."/>
            <person name="Li T."/>
            <person name="Mu C."/>
            <person name="Jiang W."/>
            <person name="Fu Q."/>
            <person name="Fu X."/>
            <person name="Miao Y."/>
            <person name="Liu J."/>
            <person name="Yu Q."/>
            <person name="Li R."/>
            <person name="Liao H."/>
            <person name="Li X."/>
            <person name="Kong Y."/>
            <person name="Jiang Z."/>
            <person name="Chourrout D."/>
            <person name="Li R."/>
            <person name="Bao Z."/>
        </authorList>
    </citation>
    <scope>NUCLEOTIDE SEQUENCE [LARGE SCALE GENOMIC DNA]</scope>
    <source>
        <strain evidence="17 18">PY_sf001</strain>
    </source>
</reference>
<dbReference type="Gene3D" id="2.60.120.200">
    <property type="match status" value="1"/>
</dbReference>
<keyword evidence="10" id="KW-0007">Acetylation</keyword>
<dbReference type="OrthoDB" id="1938156at2759"/>
<evidence type="ECO:0000256" key="5">
    <source>
        <dbReference type="ARBA" id="ARBA00022729"/>
    </source>
</evidence>
<feature type="compositionally biased region" description="Basic and acidic residues" evidence="16">
    <location>
        <begin position="266"/>
        <end position="294"/>
    </location>
</feature>
<feature type="region of interest" description="Disordered" evidence="16">
    <location>
        <begin position="255"/>
        <end position="300"/>
    </location>
</feature>
<feature type="compositionally biased region" description="Basic and acidic residues" evidence="16">
    <location>
        <begin position="504"/>
        <end position="515"/>
    </location>
</feature>
<keyword evidence="8" id="KW-0106">Calcium</keyword>
<protein>
    <submittedName>
        <fullName evidence="17">Calnexin</fullName>
    </submittedName>
</protein>
<dbReference type="PANTHER" id="PTHR11073">
    <property type="entry name" value="CALRETICULIN AND CALNEXIN"/>
    <property type="match status" value="1"/>
</dbReference>
<evidence type="ECO:0000256" key="9">
    <source>
        <dbReference type="ARBA" id="ARBA00022989"/>
    </source>
</evidence>
<feature type="region of interest" description="Disordered" evidence="16">
    <location>
        <begin position="22"/>
        <end position="46"/>
    </location>
</feature>
<dbReference type="STRING" id="6573.A0A210QC09"/>
<keyword evidence="18" id="KW-1185">Reference proteome</keyword>
<dbReference type="GO" id="GO:0005509">
    <property type="term" value="F:calcium ion binding"/>
    <property type="evidence" value="ECO:0007669"/>
    <property type="project" value="InterPro"/>
</dbReference>
<keyword evidence="13 15" id="KW-0143">Chaperone</keyword>
<evidence type="ECO:0000256" key="1">
    <source>
        <dbReference type="ARBA" id="ARBA00004115"/>
    </source>
</evidence>
<keyword evidence="12 14" id="KW-1015">Disulfide bond</keyword>
<evidence type="ECO:0000256" key="14">
    <source>
        <dbReference type="PIRSR" id="PIRSR601580-3"/>
    </source>
</evidence>
<evidence type="ECO:0000256" key="7">
    <source>
        <dbReference type="ARBA" id="ARBA00022824"/>
    </source>
</evidence>
<dbReference type="GO" id="GO:0006457">
    <property type="term" value="P:protein folding"/>
    <property type="evidence" value="ECO:0007669"/>
    <property type="project" value="InterPro"/>
</dbReference>
<keyword evidence="5 15" id="KW-0732">Signal</keyword>
<dbReference type="PROSITE" id="PS00804">
    <property type="entry name" value="CALRETICULIN_2"/>
    <property type="match status" value="1"/>
</dbReference>
<dbReference type="AlphaFoldDB" id="A0A210QC09"/>
<evidence type="ECO:0000256" key="15">
    <source>
        <dbReference type="RuleBase" id="RU362126"/>
    </source>
</evidence>